<dbReference type="AlphaFoldDB" id="A0A4Q7NZ29"/>
<evidence type="ECO:0000256" key="4">
    <source>
        <dbReference type="ARBA" id="ARBA00023015"/>
    </source>
</evidence>
<dbReference type="Proteomes" id="UP000292927">
    <property type="component" value="Unassembled WGS sequence"/>
</dbReference>
<dbReference type="GO" id="GO:0000976">
    <property type="term" value="F:transcription cis-regulatory region binding"/>
    <property type="evidence" value="ECO:0007669"/>
    <property type="project" value="TreeGrafter"/>
</dbReference>
<dbReference type="SMART" id="SM00862">
    <property type="entry name" value="Trans_reg_C"/>
    <property type="match status" value="1"/>
</dbReference>
<sequence>MLLLIIEDDRDLAASMKKGLEKYGFYVDVSNLGAEGEEKAYVNEYDVILLDLNLPDKDGIEILQFLRESGIETPVLIISARDEIEERALGLDLGADDYITKPFQLLELRARIQAVVRRFHGRTNPVITIGELSINPATRTAAANGVPILLAPKEFDILEYLAQKHPAVTTAEEVAEHIYDENFDPSSSILRVHFSRLKRKLADGCGREILQNIRGKGYWLCEKQS</sequence>
<evidence type="ECO:0000256" key="5">
    <source>
        <dbReference type="ARBA" id="ARBA00023125"/>
    </source>
</evidence>
<feature type="domain" description="OmpR/PhoB-type" evidence="11">
    <location>
        <begin position="124"/>
        <end position="222"/>
    </location>
</feature>
<evidence type="ECO:0000313" key="12">
    <source>
        <dbReference type="EMBL" id="RZS92703.1"/>
    </source>
</evidence>
<dbReference type="Pfam" id="PF00072">
    <property type="entry name" value="Response_reg"/>
    <property type="match status" value="1"/>
</dbReference>
<evidence type="ECO:0000256" key="3">
    <source>
        <dbReference type="ARBA" id="ARBA00023012"/>
    </source>
</evidence>
<dbReference type="Gene3D" id="3.40.50.2300">
    <property type="match status" value="1"/>
</dbReference>
<dbReference type="InterPro" id="IPR039420">
    <property type="entry name" value="WalR-like"/>
</dbReference>
<organism evidence="12 13">
    <name type="scientific">Cuneatibacter caecimuris</name>
    <dbReference type="NCBI Taxonomy" id="1796618"/>
    <lineage>
        <taxon>Bacteria</taxon>
        <taxon>Bacillati</taxon>
        <taxon>Bacillota</taxon>
        <taxon>Clostridia</taxon>
        <taxon>Lachnospirales</taxon>
        <taxon>Lachnospiraceae</taxon>
        <taxon>Cuneatibacter</taxon>
    </lineage>
</organism>
<evidence type="ECO:0000256" key="9">
    <source>
        <dbReference type="PROSITE-ProRule" id="PRU01091"/>
    </source>
</evidence>
<keyword evidence="3" id="KW-0902">Two-component regulatory system</keyword>
<dbReference type="Pfam" id="PF00486">
    <property type="entry name" value="Trans_reg_C"/>
    <property type="match status" value="1"/>
</dbReference>
<evidence type="ECO:0000256" key="1">
    <source>
        <dbReference type="ARBA" id="ARBA00018672"/>
    </source>
</evidence>
<keyword evidence="4" id="KW-0805">Transcription regulation</keyword>
<dbReference type="SUPFAM" id="SSF52172">
    <property type="entry name" value="CheY-like"/>
    <property type="match status" value="1"/>
</dbReference>
<dbReference type="PROSITE" id="PS50110">
    <property type="entry name" value="RESPONSE_REGULATORY"/>
    <property type="match status" value="1"/>
</dbReference>
<evidence type="ECO:0000259" key="10">
    <source>
        <dbReference type="PROSITE" id="PS50110"/>
    </source>
</evidence>
<dbReference type="EMBL" id="SGXF01000008">
    <property type="protein sequence ID" value="RZS92703.1"/>
    <property type="molecule type" value="Genomic_DNA"/>
</dbReference>
<dbReference type="PROSITE" id="PS51755">
    <property type="entry name" value="OMPR_PHOB"/>
    <property type="match status" value="1"/>
</dbReference>
<feature type="modified residue" description="4-aspartylphosphate" evidence="8">
    <location>
        <position position="51"/>
    </location>
</feature>
<dbReference type="GO" id="GO:0032993">
    <property type="term" value="C:protein-DNA complex"/>
    <property type="evidence" value="ECO:0007669"/>
    <property type="project" value="TreeGrafter"/>
</dbReference>
<dbReference type="InterPro" id="IPR036388">
    <property type="entry name" value="WH-like_DNA-bd_sf"/>
</dbReference>
<accession>A0A4Q7NZ29</accession>
<dbReference type="GO" id="GO:0000156">
    <property type="term" value="F:phosphorelay response regulator activity"/>
    <property type="evidence" value="ECO:0007669"/>
    <property type="project" value="TreeGrafter"/>
</dbReference>
<dbReference type="OrthoDB" id="9790442at2"/>
<dbReference type="Gene3D" id="6.10.250.690">
    <property type="match status" value="1"/>
</dbReference>
<dbReference type="InterPro" id="IPR011006">
    <property type="entry name" value="CheY-like_superfamily"/>
</dbReference>
<gene>
    <name evidence="12" type="ORF">EV209_3000</name>
</gene>
<feature type="domain" description="Response regulatory" evidence="10">
    <location>
        <begin position="2"/>
        <end position="116"/>
    </location>
</feature>
<evidence type="ECO:0000259" key="11">
    <source>
        <dbReference type="PROSITE" id="PS51755"/>
    </source>
</evidence>
<keyword evidence="5 9" id="KW-0238">DNA-binding</keyword>
<protein>
    <recommendedName>
        <fullName evidence="1">Stage 0 sporulation protein A homolog</fullName>
    </recommendedName>
</protein>
<evidence type="ECO:0000313" key="13">
    <source>
        <dbReference type="Proteomes" id="UP000292927"/>
    </source>
</evidence>
<dbReference type="GO" id="GO:0005829">
    <property type="term" value="C:cytosol"/>
    <property type="evidence" value="ECO:0007669"/>
    <property type="project" value="TreeGrafter"/>
</dbReference>
<dbReference type="Gene3D" id="1.10.10.10">
    <property type="entry name" value="Winged helix-like DNA-binding domain superfamily/Winged helix DNA-binding domain"/>
    <property type="match status" value="1"/>
</dbReference>
<evidence type="ECO:0000256" key="8">
    <source>
        <dbReference type="PROSITE-ProRule" id="PRU00169"/>
    </source>
</evidence>
<feature type="DNA-binding region" description="OmpR/PhoB-type" evidence="9">
    <location>
        <begin position="124"/>
        <end position="222"/>
    </location>
</feature>
<dbReference type="RefSeq" id="WP_130436232.1">
    <property type="nucleotide sequence ID" value="NZ_SGXF01000008.1"/>
</dbReference>
<reference evidence="12 13" key="1">
    <citation type="submission" date="2019-02" db="EMBL/GenBank/DDBJ databases">
        <title>Genomic Encyclopedia of Type Strains, Phase IV (KMG-IV): sequencing the most valuable type-strain genomes for metagenomic binning, comparative biology and taxonomic classification.</title>
        <authorList>
            <person name="Goeker M."/>
        </authorList>
    </citation>
    <scope>NUCLEOTIDE SEQUENCE [LARGE SCALE GENOMIC DNA]</scope>
    <source>
        <strain evidence="12 13">DSM 29486</strain>
    </source>
</reference>
<dbReference type="InterPro" id="IPR001867">
    <property type="entry name" value="OmpR/PhoB-type_DNA-bd"/>
</dbReference>
<proteinExistence type="predicted"/>
<evidence type="ECO:0000256" key="2">
    <source>
        <dbReference type="ARBA" id="ARBA00022553"/>
    </source>
</evidence>
<dbReference type="CDD" id="cd00383">
    <property type="entry name" value="trans_reg_C"/>
    <property type="match status" value="1"/>
</dbReference>
<keyword evidence="6" id="KW-0804">Transcription</keyword>
<evidence type="ECO:0000256" key="6">
    <source>
        <dbReference type="ARBA" id="ARBA00023163"/>
    </source>
</evidence>
<dbReference type="GO" id="GO:0006355">
    <property type="term" value="P:regulation of DNA-templated transcription"/>
    <property type="evidence" value="ECO:0007669"/>
    <property type="project" value="InterPro"/>
</dbReference>
<comment type="caution">
    <text evidence="12">The sequence shown here is derived from an EMBL/GenBank/DDBJ whole genome shotgun (WGS) entry which is preliminary data.</text>
</comment>
<name>A0A4Q7NZ29_9FIRM</name>
<dbReference type="PANTHER" id="PTHR48111:SF22">
    <property type="entry name" value="REGULATOR OF RPOS"/>
    <property type="match status" value="1"/>
</dbReference>
<evidence type="ECO:0000256" key="7">
    <source>
        <dbReference type="ARBA" id="ARBA00024867"/>
    </source>
</evidence>
<keyword evidence="2 8" id="KW-0597">Phosphoprotein</keyword>
<keyword evidence="13" id="KW-1185">Reference proteome</keyword>
<dbReference type="InterPro" id="IPR001789">
    <property type="entry name" value="Sig_transdc_resp-reg_receiver"/>
</dbReference>
<comment type="function">
    <text evidence="7">May play the central regulatory role in sporulation. It may be an element of the effector pathway responsible for the activation of sporulation genes in response to nutritional stress. Spo0A may act in concert with spo0H (a sigma factor) to control the expression of some genes that are critical to the sporulation process.</text>
</comment>
<dbReference type="SMART" id="SM00448">
    <property type="entry name" value="REC"/>
    <property type="match status" value="1"/>
</dbReference>
<dbReference type="PANTHER" id="PTHR48111">
    <property type="entry name" value="REGULATOR OF RPOS"/>
    <property type="match status" value="1"/>
</dbReference>